<sequence length="622" mass="71284">MSENDKKLFKYIFHLQPFLDLQQDISDFRTRFNIHLSIVYTFPYKMRSSCLAMASDSSYFAEKFSVEVSEAIPPIVLLDQRNRFKCDATLLVAENVHSLVKTLRQLPRFSTHRIWCLVNNNTLDELENYFIENLTDFGEASVFLMALGEYKVALRIAQPNWVLERIPFPHHKHKWPLIDNYIKAFSGKEIKYSTGNCNIHATYIPKLGSYWGLDWKVFEAVADGMELTTKFVELPPTSSVDVTGQYDNGTWKGGILGNLDNGLIDTGFCGFVVERKKFSKNIVLGNSIRDTCLLYAVLHPKPNSEDWSVIFYSFDPTVHLCLGISIISFAMIIQSIAHVDLFQSNSTSGFKSLGYSLSVAWGILMQGNFPNPWRMGTLRPFLFLWALFSILMTTSFSSHLVSNFARPPYHPKPRSVEDLVKFGYESPQIDSYPLSSIIDPDDPNSHEWLNRIYLVKDHSQLVDILDTKPLQALFGFKYDDDVFIPYAGALIPERVMEKYEAMDVCIATIYESFAFRRGTPFLKPFNDYTTNLLERGFLSKFTRDVLTQMSTLCPSLREATNSQQSKFIIDALSVFNLKGIFMVLIIGYIIATLTLIGEVIIHFEINRYKASNKLKSKIRFRH</sequence>
<evidence type="ECO:0000256" key="3">
    <source>
        <dbReference type="ARBA" id="ARBA00022475"/>
    </source>
</evidence>
<dbReference type="InterPro" id="IPR052192">
    <property type="entry name" value="Insect_Ionotropic_Sensory_Rcpt"/>
</dbReference>
<name>A0A8S9X668_APOLU</name>
<keyword evidence="3" id="KW-1003">Cell membrane</keyword>
<keyword evidence="6 9" id="KW-0472">Membrane</keyword>
<dbReference type="PANTHER" id="PTHR42643:SF24">
    <property type="entry name" value="IONOTROPIC RECEPTOR 60A"/>
    <property type="match status" value="1"/>
</dbReference>
<evidence type="ECO:0000256" key="7">
    <source>
        <dbReference type="ARBA" id="ARBA00023170"/>
    </source>
</evidence>
<evidence type="ECO:0000256" key="8">
    <source>
        <dbReference type="ARBA" id="ARBA00023180"/>
    </source>
</evidence>
<evidence type="ECO:0000256" key="2">
    <source>
        <dbReference type="ARBA" id="ARBA00008685"/>
    </source>
</evidence>
<evidence type="ECO:0000256" key="5">
    <source>
        <dbReference type="ARBA" id="ARBA00022989"/>
    </source>
</evidence>
<evidence type="ECO:0000256" key="1">
    <source>
        <dbReference type="ARBA" id="ARBA00004651"/>
    </source>
</evidence>
<dbReference type="GO" id="GO:0005886">
    <property type="term" value="C:plasma membrane"/>
    <property type="evidence" value="ECO:0007669"/>
    <property type="project" value="UniProtKB-SubCell"/>
</dbReference>
<evidence type="ECO:0000256" key="6">
    <source>
        <dbReference type="ARBA" id="ARBA00023136"/>
    </source>
</evidence>
<keyword evidence="12" id="KW-1185">Reference proteome</keyword>
<comment type="caution">
    <text evidence="11">The sequence shown here is derived from an EMBL/GenBank/DDBJ whole genome shotgun (WGS) entry which is preliminary data.</text>
</comment>
<dbReference type="SUPFAM" id="SSF53850">
    <property type="entry name" value="Periplasmic binding protein-like II"/>
    <property type="match status" value="1"/>
</dbReference>
<proteinExistence type="inferred from homology"/>
<dbReference type="InterPro" id="IPR001320">
    <property type="entry name" value="Iontro_rcpt_C"/>
</dbReference>
<keyword evidence="5 9" id="KW-1133">Transmembrane helix</keyword>
<evidence type="ECO:0000313" key="12">
    <source>
        <dbReference type="Proteomes" id="UP000466442"/>
    </source>
</evidence>
<evidence type="ECO:0000313" key="11">
    <source>
        <dbReference type="EMBL" id="KAF6204473.1"/>
    </source>
</evidence>
<dbReference type="AlphaFoldDB" id="A0A8S9X668"/>
<keyword evidence="8" id="KW-0325">Glycoprotein</keyword>
<comment type="subcellular location">
    <subcellularLocation>
        <location evidence="1">Cell membrane</location>
        <topology evidence="1">Multi-pass membrane protein</topology>
    </subcellularLocation>
</comment>
<feature type="domain" description="Ionotropic glutamate receptor C-terminal" evidence="10">
    <location>
        <begin position="322"/>
        <end position="587"/>
    </location>
</feature>
<feature type="transmembrane region" description="Helical" evidence="9">
    <location>
        <begin position="580"/>
        <end position="603"/>
    </location>
</feature>
<reference evidence="11" key="1">
    <citation type="journal article" date="2021" name="Mol. Ecol. Resour.">
        <title>Apolygus lucorum genome provides insights into omnivorousness and mesophyll feeding.</title>
        <authorList>
            <person name="Liu Y."/>
            <person name="Liu H."/>
            <person name="Wang H."/>
            <person name="Huang T."/>
            <person name="Liu B."/>
            <person name="Yang B."/>
            <person name="Yin L."/>
            <person name="Li B."/>
            <person name="Zhang Y."/>
            <person name="Zhang S."/>
            <person name="Jiang F."/>
            <person name="Zhang X."/>
            <person name="Ren Y."/>
            <person name="Wang B."/>
            <person name="Wang S."/>
            <person name="Lu Y."/>
            <person name="Wu K."/>
            <person name="Fan W."/>
            <person name="Wang G."/>
        </authorList>
    </citation>
    <scope>NUCLEOTIDE SEQUENCE</scope>
    <source>
        <strain evidence="11">12Hb</strain>
    </source>
</reference>
<dbReference type="GO" id="GO:0015276">
    <property type="term" value="F:ligand-gated monoatomic ion channel activity"/>
    <property type="evidence" value="ECO:0007669"/>
    <property type="project" value="InterPro"/>
</dbReference>
<keyword evidence="7" id="KW-0675">Receptor</keyword>
<dbReference type="Gene3D" id="1.10.287.70">
    <property type="match status" value="1"/>
</dbReference>
<dbReference type="GO" id="GO:0050906">
    <property type="term" value="P:detection of stimulus involved in sensory perception"/>
    <property type="evidence" value="ECO:0007669"/>
    <property type="project" value="UniProtKB-ARBA"/>
</dbReference>
<accession>A0A8S9X668</accession>
<dbReference type="Pfam" id="PF00060">
    <property type="entry name" value="Lig_chan"/>
    <property type="match status" value="1"/>
</dbReference>
<dbReference type="Proteomes" id="UP000466442">
    <property type="component" value="Unassembled WGS sequence"/>
</dbReference>
<comment type="similarity">
    <text evidence="2">Belongs to the glutamate-gated ion channel (TC 1.A.10.1) family.</text>
</comment>
<evidence type="ECO:0000256" key="4">
    <source>
        <dbReference type="ARBA" id="ARBA00022692"/>
    </source>
</evidence>
<gene>
    <name evidence="11" type="ORF">GE061_002814</name>
</gene>
<keyword evidence="4 9" id="KW-0812">Transmembrane</keyword>
<protein>
    <recommendedName>
        <fullName evidence="10">Ionotropic glutamate receptor C-terminal domain-containing protein</fullName>
    </recommendedName>
</protein>
<evidence type="ECO:0000259" key="10">
    <source>
        <dbReference type="Pfam" id="PF00060"/>
    </source>
</evidence>
<dbReference type="OrthoDB" id="8182981at2759"/>
<dbReference type="EMBL" id="WIXP02000010">
    <property type="protein sequence ID" value="KAF6204473.1"/>
    <property type="molecule type" value="Genomic_DNA"/>
</dbReference>
<dbReference type="PANTHER" id="PTHR42643">
    <property type="entry name" value="IONOTROPIC RECEPTOR 20A-RELATED"/>
    <property type="match status" value="1"/>
</dbReference>
<evidence type="ECO:0000256" key="9">
    <source>
        <dbReference type="SAM" id="Phobius"/>
    </source>
</evidence>
<organism evidence="11 12">
    <name type="scientific">Apolygus lucorum</name>
    <name type="common">Small green plant bug</name>
    <name type="synonym">Lygocoris lucorum</name>
    <dbReference type="NCBI Taxonomy" id="248454"/>
    <lineage>
        <taxon>Eukaryota</taxon>
        <taxon>Metazoa</taxon>
        <taxon>Ecdysozoa</taxon>
        <taxon>Arthropoda</taxon>
        <taxon>Hexapoda</taxon>
        <taxon>Insecta</taxon>
        <taxon>Pterygota</taxon>
        <taxon>Neoptera</taxon>
        <taxon>Paraneoptera</taxon>
        <taxon>Hemiptera</taxon>
        <taxon>Heteroptera</taxon>
        <taxon>Panheteroptera</taxon>
        <taxon>Cimicomorpha</taxon>
        <taxon>Miridae</taxon>
        <taxon>Mirini</taxon>
        <taxon>Apolygus</taxon>
    </lineage>
</organism>